<comment type="caution">
    <text evidence="1">The sequence shown here is derived from an EMBL/GenBank/DDBJ whole genome shotgun (WGS) entry which is preliminary data.</text>
</comment>
<reference evidence="1" key="2">
    <citation type="submission" date="2021-01" db="EMBL/GenBank/DDBJ databases">
        <authorList>
            <person name="Schikora-Tamarit M.A."/>
        </authorList>
    </citation>
    <scope>NUCLEOTIDE SEQUENCE</scope>
    <source>
        <strain evidence="1">CBS2887</strain>
    </source>
</reference>
<evidence type="ECO:0000313" key="2">
    <source>
        <dbReference type="Proteomes" id="UP000774326"/>
    </source>
</evidence>
<sequence length="281" mass="30947">MLMVVGVHLWVDSGTPWTSLLTWGGDVGVQYTGQLNVQSDGPILQEVPVDTVFVVGSSEDLGDDQSGGSGDNGGTEVVSEIRVLSQPKANGLVIKPAPYSPISKACFLKCLKLGSPYGTTISARDILWKIGLTLPWSLDTFWLGDVDWLDIGSVTVLLDRIRWVEVGVFLLGQRSSDLWNINEDDLLGFSVDNWDEIQWVGVLGVVFVHLVHFIGWNTRQHTLFNDTWVLSDDGLGGLQIFNSQDWLDALNVLQTSDKPITNINNTFLNTSFVLLQDDKEG</sequence>
<evidence type="ECO:0000313" key="1">
    <source>
        <dbReference type="EMBL" id="KAH3678575.1"/>
    </source>
</evidence>
<name>A0A9P8TH92_WICPI</name>
<accession>A0A9P8TH92</accession>
<dbReference type="EMBL" id="JAEUBG010005075">
    <property type="protein sequence ID" value="KAH3678575.1"/>
    <property type="molecule type" value="Genomic_DNA"/>
</dbReference>
<reference evidence="1" key="1">
    <citation type="journal article" date="2021" name="Open Biol.">
        <title>Shared evolutionary footprints suggest mitochondrial oxidative damage underlies multiple complex I losses in fungi.</title>
        <authorList>
            <person name="Schikora-Tamarit M.A."/>
            <person name="Marcet-Houben M."/>
            <person name="Nosek J."/>
            <person name="Gabaldon T."/>
        </authorList>
    </citation>
    <scope>NUCLEOTIDE SEQUENCE</scope>
    <source>
        <strain evidence="1">CBS2887</strain>
    </source>
</reference>
<dbReference type="AlphaFoldDB" id="A0A9P8TH92"/>
<gene>
    <name evidence="1" type="ORF">WICPIJ_008828</name>
</gene>
<dbReference type="Proteomes" id="UP000774326">
    <property type="component" value="Unassembled WGS sequence"/>
</dbReference>
<protein>
    <submittedName>
        <fullName evidence="1">Uncharacterized protein</fullName>
    </submittedName>
</protein>
<proteinExistence type="predicted"/>
<keyword evidence="2" id="KW-1185">Reference proteome</keyword>
<organism evidence="1 2">
    <name type="scientific">Wickerhamomyces pijperi</name>
    <name type="common">Yeast</name>
    <name type="synonym">Pichia pijperi</name>
    <dbReference type="NCBI Taxonomy" id="599730"/>
    <lineage>
        <taxon>Eukaryota</taxon>
        <taxon>Fungi</taxon>
        <taxon>Dikarya</taxon>
        <taxon>Ascomycota</taxon>
        <taxon>Saccharomycotina</taxon>
        <taxon>Saccharomycetes</taxon>
        <taxon>Phaffomycetales</taxon>
        <taxon>Wickerhamomycetaceae</taxon>
        <taxon>Wickerhamomyces</taxon>
    </lineage>
</organism>